<feature type="region of interest" description="Disordered" evidence="1">
    <location>
        <begin position="203"/>
        <end position="255"/>
    </location>
</feature>
<sequence length="284" mass="30839">PRLHRLPQRLDYTLIPAPLDLSIPTIAEKSPLPAIIVTPSSPSATHNYSIAFLAPPQKPTLFQRLVSHTPFAPAPADTFPPSPPSTPSTPSKSKPLTLSFSQRLSSFQKLTPNINLKFRTFFILSLILFVMLCHLITHKLASRRPHLDFPSPMVVGAIQHQQLQQHGSGSQAWLDNFVPDDGNMRERQRGHERDFLMRGAHHVNHASQKGESDAGFDADTEIGPEGEEGEAARIGVDNEGKGTNTAQGSNNKDVVISDDVIVGGNVDTTVVTGNKQQGSGSESL</sequence>
<keyword evidence="4" id="KW-1185">Reference proteome</keyword>
<keyword evidence="2" id="KW-0812">Transmembrane</keyword>
<proteinExistence type="predicted"/>
<evidence type="ECO:0000313" key="3">
    <source>
        <dbReference type="EMBL" id="THU76532.1"/>
    </source>
</evidence>
<keyword evidence="2" id="KW-0472">Membrane</keyword>
<dbReference type="Proteomes" id="UP000297245">
    <property type="component" value="Unassembled WGS sequence"/>
</dbReference>
<feature type="non-terminal residue" evidence="3">
    <location>
        <position position="1"/>
    </location>
</feature>
<dbReference type="OrthoDB" id="3259878at2759"/>
<evidence type="ECO:0000256" key="2">
    <source>
        <dbReference type="SAM" id="Phobius"/>
    </source>
</evidence>
<dbReference type="AlphaFoldDB" id="A0A4S8KLX5"/>
<organism evidence="3 4">
    <name type="scientific">Dendrothele bispora (strain CBS 962.96)</name>
    <dbReference type="NCBI Taxonomy" id="1314807"/>
    <lineage>
        <taxon>Eukaryota</taxon>
        <taxon>Fungi</taxon>
        <taxon>Dikarya</taxon>
        <taxon>Basidiomycota</taxon>
        <taxon>Agaricomycotina</taxon>
        <taxon>Agaricomycetes</taxon>
        <taxon>Agaricomycetidae</taxon>
        <taxon>Agaricales</taxon>
        <taxon>Agaricales incertae sedis</taxon>
        <taxon>Dendrothele</taxon>
    </lineage>
</organism>
<keyword evidence="2" id="KW-1133">Transmembrane helix</keyword>
<evidence type="ECO:0000256" key="1">
    <source>
        <dbReference type="SAM" id="MobiDB-lite"/>
    </source>
</evidence>
<accession>A0A4S8KLX5</accession>
<reference evidence="3 4" key="1">
    <citation type="journal article" date="2019" name="Nat. Ecol. Evol.">
        <title>Megaphylogeny resolves global patterns of mushroom evolution.</title>
        <authorList>
            <person name="Varga T."/>
            <person name="Krizsan K."/>
            <person name="Foldi C."/>
            <person name="Dima B."/>
            <person name="Sanchez-Garcia M."/>
            <person name="Sanchez-Ramirez S."/>
            <person name="Szollosi G.J."/>
            <person name="Szarkandi J.G."/>
            <person name="Papp V."/>
            <person name="Albert L."/>
            <person name="Andreopoulos W."/>
            <person name="Angelini C."/>
            <person name="Antonin V."/>
            <person name="Barry K.W."/>
            <person name="Bougher N.L."/>
            <person name="Buchanan P."/>
            <person name="Buyck B."/>
            <person name="Bense V."/>
            <person name="Catcheside P."/>
            <person name="Chovatia M."/>
            <person name="Cooper J."/>
            <person name="Damon W."/>
            <person name="Desjardin D."/>
            <person name="Finy P."/>
            <person name="Geml J."/>
            <person name="Haridas S."/>
            <person name="Hughes K."/>
            <person name="Justo A."/>
            <person name="Karasinski D."/>
            <person name="Kautmanova I."/>
            <person name="Kiss B."/>
            <person name="Kocsube S."/>
            <person name="Kotiranta H."/>
            <person name="LaButti K.M."/>
            <person name="Lechner B.E."/>
            <person name="Liimatainen K."/>
            <person name="Lipzen A."/>
            <person name="Lukacs Z."/>
            <person name="Mihaltcheva S."/>
            <person name="Morgado L.N."/>
            <person name="Niskanen T."/>
            <person name="Noordeloos M.E."/>
            <person name="Ohm R.A."/>
            <person name="Ortiz-Santana B."/>
            <person name="Ovrebo C."/>
            <person name="Racz N."/>
            <person name="Riley R."/>
            <person name="Savchenko A."/>
            <person name="Shiryaev A."/>
            <person name="Soop K."/>
            <person name="Spirin V."/>
            <person name="Szebenyi C."/>
            <person name="Tomsovsky M."/>
            <person name="Tulloss R.E."/>
            <person name="Uehling J."/>
            <person name="Grigoriev I.V."/>
            <person name="Vagvolgyi C."/>
            <person name="Papp T."/>
            <person name="Martin F.M."/>
            <person name="Miettinen O."/>
            <person name="Hibbett D.S."/>
            <person name="Nagy L.G."/>
        </authorList>
    </citation>
    <scope>NUCLEOTIDE SEQUENCE [LARGE SCALE GENOMIC DNA]</scope>
    <source>
        <strain evidence="3 4">CBS 962.96</strain>
    </source>
</reference>
<feature type="transmembrane region" description="Helical" evidence="2">
    <location>
        <begin position="118"/>
        <end position="137"/>
    </location>
</feature>
<feature type="compositionally biased region" description="Acidic residues" evidence="1">
    <location>
        <begin position="214"/>
        <end position="229"/>
    </location>
</feature>
<feature type="compositionally biased region" description="Pro residues" evidence="1">
    <location>
        <begin position="78"/>
        <end position="87"/>
    </location>
</feature>
<name>A0A4S8KLX5_DENBC</name>
<evidence type="ECO:0000313" key="4">
    <source>
        <dbReference type="Proteomes" id="UP000297245"/>
    </source>
</evidence>
<gene>
    <name evidence="3" type="ORF">K435DRAFT_704659</name>
</gene>
<feature type="region of interest" description="Disordered" evidence="1">
    <location>
        <begin position="73"/>
        <end position="96"/>
    </location>
</feature>
<protein>
    <submittedName>
        <fullName evidence="3">Uncharacterized protein</fullName>
    </submittedName>
</protein>
<dbReference type="EMBL" id="ML180859">
    <property type="protein sequence ID" value="THU76532.1"/>
    <property type="molecule type" value="Genomic_DNA"/>
</dbReference>